<gene>
    <name evidence="1" type="ORF">EYF80_059635</name>
</gene>
<organism evidence="1 2">
    <name type="scientific">Liparis tanakae</name>
    <name type="common">Tanaka's snailfish</name>
    <dbReference type="NCBI Taxonomy" id="230148"/>
    <lineage>
        <taxon>Eukaryota</taxon>
        <taxon>Metazoa</taxon>
        <taxon>Chordata</taxon>
        <taxon>Craniata</taxon>
        <taxon>Vertebrata</taxon>
        <taxon>Euteleostomi</taxon>
        <taxon>Actinopterygii</taxon>
        <taxon>Neopterygii</taxon>
        <taxon>Teleostei</taxon>
        <taxon>Neoteleostei</taxon>
        <taxon>Acanthomorphata</taxon>
        <taxon>Eupercaria</taxon>
        <taxon>Perciformes</taxon>
        <taxon>Cottioidei</taxon>
        <taxon>Cottales</taxon>
        <taxon>Liparidae</taxon>
        <taxon>Liparis</taxon>
    </lineage>
</organism>
<dbReference type="Proteomes" id="UP000314294">
    <property type="component" value="Unassembled WGS sequence"/>
</dbReference>
<comment type="caution">
    <text evidence="1">The sequence shown here is derived from an EMBL/GenBank/DDBJ whole genome shotgun (WGS) entry which is preliminary data.</text>
</comment>
<evidence type="ECO:0000313" key="1">
    <source>
        <dbReference type="EMBL" id="TNN30213.1"/>
    </source>
</evidence>
<name>A0A4Z2EN31_9TELE</name>
<sequence length="74" mass="8054">MNSAHLAGALELWSSEEDKALELHGSMGRSPGEALTLWAPGSVEPEEVNKQQALRLHDRTCCQTEDTCPPRPAV</sequence>
<dbReference type="AlphaFoldDB" id="A0A4Z2EN31"/>
<proteinExistence type="predicted"/>
<keyword evidence="2" id="KW-1185">Reference proteome</keyword>
<protein>
    <submittedName>
        <fullName evidence="1">Uncharacterized protein</fullName>
    </submittedName>
</protein>
<reference evidence="1 2" key="1">
    <citation type="submission" date="2019-03" db="EMBL/GenBank/DDBJ databases">
        <title>First draft genome of Liparis tanakae, snailfish: a comprehensive survey of snailfish specific genes.</title>
        <authorList>
            <person name="Kim W."/>
            <person name="Song I."/>
            <person name="Jeong J.-H."/>
            <person name="Kim D."/>
            <person name="Kim S."/>
            <person name="Ryu S."/>
            <person name="Song J.Y."/>
            <person name="Lee S.K."/>
        </authorList>
    </citation>
    <scope>NUCLEOTIDE SEQUENCE [LARGE SCALE GENOMIC DNA]</scope>
    <source>
        <tissue evidence="1">Muscle</tissue>
    </source>
</reference>
<evidence type="ECO:0000313" key="2">
    <source>
        <dbReference type="Proteomes" id="UP000314294"/>
    </source>
</evidence>
<accession>A0A4Z2EN31</accession>
<dbReference type="EMBL" id="SRLO01004742">
    <property type="protein sequence ID" value="TNN30213.1"/>
    <property type="molecule type" value="Genomic_DNA"/>
</dbReference>